<dbReference type="InterPro" id="IPR001895">
    <property type="entry name" value="RASGEF_cat_dom"/>
</dbReference>
<dbReference type="EMBL" id="JAINUG010001369">
    <property type="protein sequence ID" value="KAJ8355367.1"/>
    <property type="molecule type" value="Genomic_DNA"/>
</dbReference>
<organism evidence="4 5">
    <name type="scientific">Aldrovandia affinis</name>
    <dbReference type="NCBI Taxonomy" id="143900"/>
    <lineage>
        <taxon>Eukaryota</taxon>
        <taxon>Metazoa</taxon>
        <taxon>Chordata</taxon>
        <taxon>Craniata</taxon>
        <taxon>Vertebrata</taxon>
        <taxon>Euteleostomi</taxon>
        <taxon>Actinopterygii</taxon>
        <taxon>Neopterygii</taxon>
        <taxon>Teleostei</taxon>
        <taxon>Notacanthiformes</taxon>
        <taxon>Halosauridae</taxon>
        <taxon>Aldrovandia</taxon>
    </lineage>
</organism>
<keyword evidence="1 2" id="KW-0344">Guanine-nucleotide releasing factor</keyword>
<evidence type="ECO:0000256" key="1">
    <source>
        <dbReference type="ARBA" id="ARBA00022658"/>
    </source>
</evidence>
<dbReference type="Pfam" id="PF00617">
    <property type="entry name" value="RasGEF"/>
    <property type="match status" value="1"/>
</dbReference>
<dbReference type="GO" id="GO:0005085">
    <property type="term" value="F:guanyl-nucleotide exchange factor activity"/>
    <property type="evidence" value="ECO:0007669"/>
    <property type="project" value="UniProtKB-KW"/>
</dbReference>
<keyword evidence="5" id="KW-1185">Reference proteome</keyword>
<dbReference type="InterPro" id="IPR029071">
    <property type="entry name" value="Ubiquitin-like_domsf"/>
</dbReference>
<dbReference type="SMART" id="SM00147">
    <property type="entry name" value="RasGEF"/>
    <property type="match status" value="1"/>
</dbReference>
<dbReference type="GO" id="GO:0007265">
    <property type="term" value="P:Ras protein signal transduction"/>
    <property type="evidence" value="ECO:0007669"/>
    <property type="project" value="TreeGrafter"/>
</dbReference>
<dbReference type="InterPro" id="IPR019804">
    <property type="entry name" value="Ras_G-nucl-exch_fac_CS"/>
</dbReference>
<dbReference type="Gene3D" id="1.10.840.10">
    <property type="entry name" value="Ras guanine-nucleotide exchange factors catalytic domain"/>
    <property type="match status" value="1"/>
</dbReference>
<evidence type="ECO:0000259" key="3">
    <source>
        <dbReference type="PROSITE" id="PS50009"/>
    </source>
</evidence>
<dbReference type="InterPro" id="IPR023578">
    <property type="entry name" value="Ras_GEF_dom_sf"/>
</dbReference>
<dbReference type="Gene3D" id="3.10.20.90">
    <property type="entry name" value="Phosphatidylinositol 3-kinase Catalytic Subunit, Chain A, domain 1"/>
    <property type="match status" value="1"/>
</dbReference>
<dbReference type="PANTHER" id="PTHR23113:SF26">
    <property type="entry name" value="RAP GUANINE NUCLEOTIDE EXCHANGE FACTOR 5"/>
    <property type="match status" value="1"/>
</dbReference>
<dbReference type="PROSITE" id="PS50009">
    <property type="entry name" value="RASGEF_CAT"/>
    <property type="match status" value="1"/>
</dbReference>
<dbReference type="SUPFAM" id="SSF54236">
    <property type="entry name" value="Ubiquitin-like"/>
    <property type="match status" value="1"/>
</dbReference>
<evidence type="ECO:0000313" key="5">
    <source>
        <dbReference type="Proteomes" id="UP001221898"/>
    </source>
</evidence>
<dbReference type="PANTHER" id="PTHR23113">
    <property type="entry name" value="GUANINE NUCLEOTIDE EXCHANGE FACTOR"/>
    <property type="match status" value="1"/>
</dbReference>
<dbReference type="AlphaFoldDB" id="A0AAD7R1V4"/>
<sequence length="353" mass="40244">MVLCRVQVTADSYLSVRMQEWASAQELLGVVAAEMEWVEPELVLVGVSRWGEKQFLQPQQYVHSLRWERLHVCRRDQTEITSRAGDSSGLRRRGLQILDLSAWDTATVLTCTDWSLFNATHEQELICYPLGRDVGSGQRGALELLLRRCNEVQLWVATAVLLCTSHHKRSQLIGQFIRIAAHCRTQRNLSSCFSITMGLNAAPVSRLSHTWEAVPGRLKKLLSELELLTDPSLNHRGYRDSLRKMASPKIPFIPLLLKDVTFIHEGNKTFRENLVNYEKMHMMADIVRLVLHCRTDHTGKGAALPEGEGPETRGCVHHLHVIESERTLFELSYSLQPRAQRPPVDRECKCRPL</sequence>
<evidence type="ECO:0000256" key="2">
    <source>
        <dbReference type="PROSITE-ProRule" id="PRU00168"/>
    </source>
</evidence>
<dbReference type="GO" id="GO:0005886">
    <property type="term" value="C:plasma membrane"/>
    <property type="evidence" value="ECO:0007669"/>
    <property type="project" value="TreeGrafter"/>
</dbReference>
<proteinExistence type="predicted"/>
<name>A0AAD7R1V4_9TELE</name>
<dbReference type="SUPFAM" id="SSF48366">
    <property type="entry name" value="Ras GEF"/>
    <property type="match status" value="1"/>
</dbReference>
<gene>
    <name evidence="4" type="ORF">AAFF_G00060660</name>
</gene>
<accession>A0AAD7R1V4</accession>
<dbReference type="InterPro" id="IPR036964">
    <property type="entry name" value="RASGEF_cat_dom_sf"/>
</dbReference>
<dbReference type="Proteomes" id="UP001221898">
    <property type="component" value="Unassembled WGS sequence"/>
</dbReference>
<reference evidence="4" key="1">
    <citation type="journal article" date="2023" name="Science">
        <title>Genome structures resolve the early diversification of teleost fishes.</title>
        <authorList>
            <person name="Parey E."/>
            <person name="Louis A."/>
            <person name="Montfort J."/>
            <person name="Bouchez O."/>
            <person name="Roques C."/>
            <person name="Iampietro C."/>
            <person name="Lluch J."/>
            <person name="Castinel A."/>
            <person name="Donnadieu C."/>
            <person name="Desvignes T."/>
            <person name="Floi Bucao C."/>
            <person name="Jouanno E."/>
            <person name="Wen M."/>
            <person name="Mejri S."/>
            <person name="Dirks R."/>
            <person name="Jansen H."/>
            <person name="Henkel C."/>
            <person name="Chen W.J."/>
            <person name="Zahm M."/>
            <person name="Cabau C."/>
            <person name="Klopp C."/>
            <person name="Thompson A.W."/>
            <person name="Robinson-Rechavi M."/>
            <person name="Braasch I."/>
            <person name="Lecointre G."/>
            <person name="Bobe J."/>
            <person name="Postlethwait J.H."/>
            <person name="Berthelot C."/>
            <person name="Roest Crollius H."/>
            <person name="Guiguen Y."/>
        </authorList>
    </citation>
    <scope>NUCLEOTIDE SEQUENCE</scope>
    <source>
        <strain evidence="4">NC1722</strain>
    </source>
</reference>
<evidence type="ECO:0000313" key="4">
    <source>
        <dbReference type="EMBL" id="KAJ8355367.1"/>
    </source>
</evidence>
<dbReference type="CDD" id="cd00155">
    <property type="entry name" value="RasGEF"/>
    <property type="match status" value="1"/>
</dbReference>
<comment type="caution">
    <text evidence="4">The sequence shown here is derived from an EMBL/GenBank/DDBJ whole genome shotgun (WGS) entry which is preliminary data.</text>
</comment>
<protein>
    <recommendedName>
        <fullName evidence="3">Ras-GEF domain-containing protein</fullName>
    </recommendedName>
</protein>
<feature type="domain" description="Ras-GEF" evidence="3">
    <location>
        <begin position="101"/>
        <end position="338"/>
    </location>
</feature>
<dbReference type="PROSITE" id="PS00720">
    <property type="entry name" value="RASGEF"/>
    <property type="match status" value="1"/>
</dbReference>
<dbReference type="InterPro" id="IPR008937">
    <property type="entry name" value="Ras-like_GEF"/>
</dbReference>